<evidence type="ECO:0000313" key="4">
    <source>
        <dbReference type="WBParaSite" id="GPUH_0000753001-mRNA-1"/>
    </source>
</evidence>
<feature type="region of interest" description="Disordered" evidence="1">
    <location>
        <begin position="47"/>
        <end position="75"/>
    </location>
</feature>
<dbReference type="EMBL" id="UYRT01019627">
    <property type="protein sequence ID" value="VDK58635.1"/>
    <property type="molecule type" value="Genomic_DNA"/>
</dbReference>
<name>A0A183DFN0_9BILA</name>
<feature type="compositionally biased region" description="Polar residues" evidence="1">
    <location>
        <begin position="47"/>
        <end position="63"/>
    </location>
</feature>
<evidence type="ECO:0000313" key="2">
    <source>
        <dbReference type="EMBL" id="VDK58635.1"/>
    </source>
</evidence>
<gene>
    <name evidence="2" type="ORF">GPUH_LOCUS7520</name>
</gene>
<evidence type="ECO:0000313" key="3">
    <source>
        <dbReference type="Proteomes" id="UP000271098"/>
    </source>
</evidence>
<organism evidence="4">
    <name type="scientific">Gongylonema pulchrum</name>
    <dbReference type="NCBI Taxonomy" id="637853"/>
    <lineage>
        <taxon>Eukaryota</taxon>
        <taxon>Metazoa</taxon>
        <taxon>Ecdysozoa</taxon>
        <taxon>Nematoda</taxon>
        <taxon>Chromadorea</taxon>
        <taxon>Rhabditida</taxon>
        <taxon>Spirurina</taxon>
        <taxon>Spiruromorpha</taxon>
        <taxon>Spiruroidea</taxon>
        <taxon>Gongylonematidae</taxon>
        <taxon>Gongylonema</taxon>
    </lineage>
</organism>
<accession>A0A183DFN0</accession>
<dbReference type="AlphaFoldDB" id="A0A183DFN0"/>
<dbReference type="Proteomes" id="UP000271098">
    <property type="component" value="Unassembled WGS sequence"/>
</dbReference>
<evidence type="ECO:0000256" key="1">
    <source>
        <dbReference type="SAM" id="MobiDB-lite"/>
    </source>
</evidence>
<dbReference type="WBParaSite" id="GPUH_0000753001-mRNA-1">
    <property type="protein sequence ID" value="GPUH_0000753001-mRNA-1"/>
    <property type="gene ID" value="GPUH_0000753001"/>
</dbReference>
<feature type="region of interest" description="Disordered" evidence="1">
    <location>
        <begin position="1"/>
        <end position="25"/>
    </location>
</feature>
<proteinExistence type="predicted"/>
<protein>
    <submittedName>
        <fullName evidence="2 4">Uncharacterized protein</fullName>
    </submittedName>
</protein>
<sequence>MSSGSSSGYGSAATTVDSETATTSVPITTQVINACTPVCSQPYYPSTSSNQYGSSNLTQQQATPDDPNHSQADAELLPSINDFQFPGAMNGMWPTPINADLWTAASMQASHQLSRSPVNYEHYCGGV</sequence>
<reference evidence="4" key="1">
    <citation type="submission" date="2016-06" db="UniProtKB">
        <authorList>
            <consortium name="WormBaseParasite"/>
        </authorList>
    </citation>
    <scope>IDENTIFICATION</scope>
</reference>
<feature type="compositionally biased region" description="Polar residues" evidence="1">
    <location>
        <begin position="12"/>
        <end position="25"/>
    </location>
</feature>
<keyword evidence="3" id="KW-1185">Reference proteome</keyword>
<feature type="compositionally biased region" description="Low complexity" evidence="1">
    <location>
        <begin position="1"/>
        <end position="11"/>
    </location>
</feature>
<reference evidence="2 3" key="2">
    <citation type="submission" date="2018-11" db="EMBL/GenBank/DDBJ databases">
        <authorList>
            <consortium name="Pathogen Informatics"/>
        </authorList>
    </citation>
    <scope>NUCLEOTIDE SEQUENCE [LARGE SCALE GENOMIC DNA]</scope>
</reference>
<dbReference type="OrthoDB" id="6247875at2759"/>